<name>A0A2U3PCM4_9MYCO</name>
<evidence type="ECO:0000313" key="3">
    <source>
        <dbReference type="Proteomes" id="UP000240424"/>
    </source>
</evidence>
<keyword evidence="2" id="KW-0489">Methyltransferase</keyword>
<feature type="domain" description="Methyltransferase FkbM" evidence="1">
    <location>
        <begin position="19"/>
        <end position="186"/>
    </location>
</feature>
<dbReference type="InterPro" id="IPR029063">
    <property type="entry name" value="SAM-dependent_MTases_sf"/>
</dbReference>
<dbReference type="Gene3D" id="3.40.50.150">
    <property type="entry name" value="Vaccinia Virus protein VP39"/>
    <property type="match status" value="1"/>
</dbReference>
<dbReference type="GO" id="GO:0032259">
    <property type="term" value="P:methylation"/>
    <property type="evidence" value="ECO:0007669"/>
    <property type="project" value="UniProtKB-KW"/>
</dbReference>
<dbReference type="SUPFAM" id="SSF53335">
    <property type="entry name" value="S-adenosyl-L-methionine-dependent methyltransferases"/>
    <property type="match status" value="1"/>
</dbReference>
<dbReference type="PANTHER" id="PTHR36973">
    <property type="entry name" value="SLL1456 PROTEIN-RELATED"/>
    <property type="match status" value="1"/>
</dbReference>
<protein>
    <submittedName>
        <fullName evidence="2">FkbM family methyltransferase</fullName>
    </submittedName>
</protein>
<dbReference type="NCBIfam" id="TIGR01444">
    <property type="entry name" value="fkbM_fam"/>
    <property type="match status" value="1"/>
</dbReference>
<keyword evidence="2" id="KW-0808">Transferase</keyword>
<dbReference type="Pfam" id="PF05050">
    <property type="entry name" value="Methyltransf_21"/>
    <property type="match status" value="1"/>
</dbReference>
<keyword evidence="3" id="KW-1185">Reference proteome</keyword>
<evidence type="ECO:0000313" key="2">
    <source>
        <dbReference type="EMBL" id="SPM41496.1"/>
    </source>
</evidence>
<reference evidence="2 3" key="1">
    <citation type="submission" date="2017-01" db="EMBL/GenBank/DDBJ databases">
        <authorList>
            <consortium name="Urmite Genomes"/>
        </authorList>
    </citation>
    <scope>NUCLEOTIDE SEQUENCE [LARGE SCALE GENOMIC DNA]</scope>
    <source>
        <strain evidence="2 3">AB215</strain>
    </source>
</reference>
<proteinExistence type="predicted"/>
<dbReference type="PANTHER" id="PTHR36973:SF4">
    <property type="entry name" value="NODULATION PROTEIN"/>
    <property type="match status" value="1"/>
</dbReference>
<evidence type="ECO:0000259" key="1">
    <source>
        <dbReference type="Pfam" id="PF05050"/>
    </source>
</evidence>
<organism evidence="2 3">
    <name type="scientific">Mycobacterium numidiamassiliense</name>
    <dbReference type="NCBI Taxonomy" id="1841861"/>
    <lineage>
        <taxon>Bacteria</taxon>
        <taxon>Bacillati</taxon>
        <taxon>Actinomycetota</taxon>
        <taxon>Actinomycetes</taxon>
        <taxon>Mycobacteriales</taxon>
        <taxon>Mycobacteriaceae</taxon>
        <taxon>Mycobacterium</taxon>
    </lineage>
</organism>
<feature type="non-terminal residue" evidence="2">
    <location>
        <position position="1"/>
    </location>
</feature>
<gene>
    <name evidence="2" type="ORF">MNAB215_3701</name>
</gene>
<dbReference type="Proteomes" id="UP000240424">
    <property type="component" value="Unassembled WGS sequence"/>
</dbReference>
<dbReference type="AlphaFoldDB" id="A0A2U3PCM4"/>
<accession>A0A2U3PCM4</accession>
<dbReference type="STRING" id="1841861.GCA_900157365_02021"/>
<dbReference type="EMBL" id="FUEZ01000004">
    <property type="protein sequence ID" value="SPM41496.1"/>
    <property type="molecule type" value="Genomic_DNA"/>
</dbReference>
<dbReference type="InterPro" id="IPR053188">
    <property type="entry name" value="FkbM_Methyltransferase"/>
</dbReference>
<dbReference type="InterPro" id="IPR006342">
    <property type="entry name" value="FkbM_mtfrase"/>
</dbReference>
<sequence>VPDPLQALLSPERLTQVVDVGARLGDDDPPYTAMLAAGLCQVTGFEAQRDAFFELQAKRHDPNERYVHGAVGDGGAHTLYVSRGRGLSSLLEPDLERLGLFGVLEPLAHVLVEIPMQTHRLDDIAEIAHLDLLKIDVQGSELVVFRGGTTKLAEAVAIQAEVSFTPLYKDQPTLGDIDGELRGQGFLPHGFPAMKTWRISSPLLGDVPHFEPNQVLDADLVYVRDFGRPDEMTDEQLKQLALIAHHCYGSVDLALRCVTLLDERRALDGGAQRYVDILNGRTPTGGLEPGGNLGGASDLSEV</sequence>
<dbReference type="GO" id="GO:0008171">
    <property type="term" value="F:O-methyltransferase activity"/>
    <property type="evidence" value="ECO:0007669"/>
    <property type="project" value="TreeGrafter"/>
</dbReference>